<dbReference type="AlphaFoldDB" id="A0A2N8HD26"/>
<protein>
    <submittedName>
        <fullName evidence="2">Uncharacterized protein</fullName>
    </submittedName>
</protein>
<dbReference type="RefSeq" id="WP_102714497.1">
    <property type="nucleotide sequence ID" value="NZ_CABMLK010000001.1"/>
</dbReference>
<evidence type="ECO:0000256" key="1">
    <source>
        <dbReference type="SAM" id="Coils"/>
    </source>
</evidence>
<feature type="coiled-coil region" evidence="1">
    <location>
        <begin position="50"/>
        <end position="77"/>
    </location>
</feature>
<organism evidence="2 3">
    <name type="scientific">Akkermansia muciniphila</name>
    <dbReference type="NCBI Taxonomy" id="239935"/>
    <lineage>
        <taxon>Bacteria</taxon>
        <taxon>Pseudomonadati</taxon>
        <taxon>Verrucomicrobiota</taxon>
        <taxon>Verrucomicrobiia</taxon>
        <taxon>Verrucomicrobiales</taxon>
        <taxon>Akkermansiaceae</taxon>
        <taxon>Akkermansia</taxon>
    </lineage>
</organism>
<sequence>MFIIPGMFNIVRFTRRTCPALALALALTSCDSGTNEALTSFITGNSSSEHQQLQAQLQQTKDALAQLDQEISQAESHDARVNYNLQKRLSNPGKITTPFTVKDIDVLPSKRRDFEHLCFDIEDMRKTLAQRKQEFHALQYQYNAYAAKLAEFKQSHPVD</sequence>
<dbReference type="EMBL" id="PJKA01000012">
    <property type="protein sequence ID" value="PNC17774.1"/>
    <property type="molecule type" value="Genomic_DNA"/>
</dbReference>
<evidence type="ECO:0000313" key="2">
    <source>
        <dbReference type="EMBL" id="PNC17774.1"/>
    </source>
</evidence>
<comment type="caution">
    <text evidence="2">The sequence shown here is derived from an EMBL/GenBank/DDBJ whole genome shotgun (WGS) entry which is preliminary data.</text>
</comment>
<dbReference type="SUPFAM" id="SSF46579">
    <property type="entry name" value="Prefoldin"/>
    <property type="match status" value="1"/>
</dbReference>
<evidence type="ECO:0000313" key="3">
    <source>
        <dbReference type="Proteomes" id="UP000236000"/>
    </source>
</evidence>
<gene>
    <name evidence="2" type="ORF">CXU22_08505</name>
</gene>
<dbReference type="OrthoDB" id="198935at2"/>
<accession>A0A2N8HD26</accession>
<keyword evidence="1" id="KW-0175">Coiled coil</keyword>
<name>A0A2N8HD26_9BACT</name>
<proteinExistence type="predicted"/>
<dbReference type="Proteomes" id="UP000236000">
    <property type="component" value="Unassembled WGS sequence"/>
</dbReference>
<reference evidence="2 3" key="1">
    <citation type="journal article" date="2017" name="BMC Genomics">
        <title>Genome sequencing of 39 Akkermansia muciniphila isolates reveals its population structure, genomic and functional diverisity, and global distribution in mammalian gut microbiotas.</title>
        <authorList>
            <person name="Guo X."/>
            <person name="Li S."/>
            <person name="Zhang J."/>
            <person name="Wu F."/>
            <person name="Li X."/>
            <person name="Wu D."/>
            <person name="Zhang M."/>
            <person name="Ou Z."/>
            <person name="Jie Z."/>
            <person name="Yan Q."/>
            <person name="Li P."/>
            <person name="Yi J."/>
            <person name="Peng Y."/>
        </authorList>
    </citation>
    <scope>NUCLEOTIDE SEQUENCE [LARGE SCALE GENOMIC DNA]</scope>
    <source>
        <strain evidence="2 3">GP24</strain>
    </source>
</reference>